<proteinExistence type="predicted"/>
<comment type="caution">
    <text evidence="1">The sequence shown here is derived from an EMBL/GenBank/DDBJ whole genome shotgun (WGS) entry which is preliminary data.</text>
</comment>
<dbReference type="Proteomes" id="UP001165960">
    <property type="component" value="Unassembled WGS sequence"/>
</dbReference>
<gene>
    <name evidence="1" type="ORF">DSO57_1025668</name>
</gene>
<name>A0ACC2SF60_9FUNG</name>
<evidence type="ECO:0000313" key="2">
    <source>
        <dbReference type="Proteomes" id="UP001165960"/>
    </source>
</evidence>
<reference evidence="1" key="1">
    <citation type="submission" date="2022-04" db="EMBL/GenBank/DDBJ databases">
        <title>Genome of the entomopathogenic fungus Entomophthora muscae.</title>
        <authorList>
            <person name="Elya C."/>
            <person name="Lovett B.R."/>
            <person name="Lee E."/>
            <person name="Macias A.M."/>
            <person name="Hajek A.E."/>
            <person name="De Bivort B.L."/>
            <person name="Kasson M.T."/>
            <person name="De Fine Licht H.H."/>
            <person name="Stajich J.E."/>
        </authorList>
    </citation>
    <scope>NUCLEOTIDE SEQUENCE</scope>
    <source>
        <strain evidence="1">Berkeley</strain>
    </source>
</reference>
<sequence>MTEPTLHETQTVSFFDCDFGYGLSDYSNQPKEQYDVVRHDLPFDPNASIELSALDMSMPRTWIPTTYAFENTNNQQDFMSPEKLKASLAKALAIIPALSGRLVCESGGSAVDFFMPKARTHIQLNNKGAWFATDTMETPFSDMRSKYLGKVLLPGQFLFNHLQKSIVEAKHGSVDLPLLAVKAVYFECGSVVLSAYFNHFVCDGAAMHRFMRVWGQLTMGVTPDPLKDSRHLVSKVSKLTAEDAAETQRRLEQDMPPQPSLSDMMLCDISIPDTRLKALKNEINAKISPEWVSSDDVYFTVVSRMLLRSRNSGEKPKYVRTANIRSKLGLDDSDFGNFVGVLREGPVKLEKLLNCSLEEAALYSRCAMKGFLADQAIQTVREYVSVDVSAVPDQLNNMVGTRDFGVTSLAGFHPEMVDFDNSPAFYYFGMYYYSGGFVITPIRDGKFGGVMCVDEEILDAFIGDPEAKELGFTITPLKKYLFK</sequence>
<keyword evidence="2" id="KW-1185">Reference proteome</keyword>
<protein>
    <submittedName>
        <fullName evidence="1">Uncharacterized protein</fullName>
    </submittedName>
</protein>
<evidence type="ECO:0000313" key="1">
    <source>
        <dbReference type="EMBL" id="KAJ9060935.1"/>
    </source>
</evidence>
<organism evidence="1 2">
    <name type="scientific">Entomophthora muscae</name>
    <dbReference type="NCBI Taxonomy" id="34485"/>
    <lineage>
        <taxon>Eukaryota</taxon>
        <taxon>Fungi</taxon>
        <taxon>Fungi incertae sedis</taxon>
        <taxon>Zoopagomycota</taxon>
        <taxon>Entomophthoromycotina</taxon>
        <taxon>Entomophthoromycetes</taxon>
        <taxon>Entomophthorales</taxon>
        <taxon>Entomophthoraceae</taxon>
        <taxon>Entomophthora</taxon>
    </lineage>
</organism>
<accession>A0ACC2SF60</accession>
<dbReference type="EMBL" id="QTSX02005116">
    <property type="protein sequence ID" value="KAJ9060935.1"/>
    <property type="molecule type" value="Genomic_DNA"/>
</dbReference>